<evidence type="ECO:0000313" key="4">
    <source>
        <dbReference type="Proteomes" id="UP000323454"/>
    </source>
</evidence>
<reference evidence="3 4" key="1">
    <citation type="submission" date="2019-09" db="EMBL/GenBank/DDBJ databases">
        <title>Goodfellowia gen. nov., a new genus of the Pseudonocardineae related to Actinoalloteichus, containing Goodfellowia coeruleoviolacea gen. nov., comb. nov. gen. nov., comb. nov.</title>
        <authorList>
            <person name="Labeda D."/>
        </authorList>
    </citation>
    <scope>NUCLEOTIDE SEQUENCE [LARGE SCALE GENOMIC DNA]</scope>
    <source>
        <strain evidence="3 4">AN110305</strain>
    </source>
</reference>
<keyword evidence="2" id="KW-1133">Transmembrane helix</keyword>
<organism evidence="3 4">
    <name type="scientific">Solihabitans fulvus</name>
    <dbReference type="NCBI Taxonomy" id="1892852"/>
    <lineage>
        <taxon>Bacteria</taxon>
        <taxon>Bacillati</taxon>
        <taxon>Actinomycetota</taxon>
        <taxon>Actinomycetes</taxon>
        <taxon>Pseudonocardiales</taxon>
        <taxon>Pseudonocardiaceae</taxon>
        <taxon>Solihabitans</taxon>
    </lineage>
</organism>
<comment type="caution">
    <text evidence="3">The sequence shown here is derived from an EMBL/GenBank/DDBJ whole genome shotgun (WGS) entry which is preliminary data.</text>
</comment>
<protein>
    <submittedName>
        <fullName evidence="3">Pilus assembly protein</fullName>
    </submittedName>
</protein>
<dbReference type="NCBIfam" id="NF041390">
    <property type="entry name" value="TadE_Rv3655c"/>
    <property type="match status" value="1"/>
</dbReference>
<feature type="transmembrane region" description="Helical" evidence="2">
    <location>
        <begin position="28"/>
        <end position="50"/>
    </location>
</feature>
<evidence type="ECO:0000256" key="2">
    <source>
        <dbReference type="SAM" id="Phobius"/>
    </source>
</evidence>
<dbReference type="Proteomes" id="UP000323454">
    <property type="component" value="Unassembled WGS sequence"/>
</dbReference>
<dbReference type="OrthoDB" id="4481209at2"/>
<evidence type="ECO:0000313" key="3">
    <source>
        <dbReference type="EMBL" id="KAA2262466.1"/>
    </source>
</evidence>
<sequence>MGSFDPTDGVDPPDGERGGDRGAVTVEAAVALGALAFALVLGLLGLQAILGELRCTDAAREAARLVARGEQSRAAAAVAQIGPKGAELTVATDGDTVRAEVRAEPVGGLLPGVHLRAEAYAVIEPAAAEPAVAKEGGGG</sequence>
<proteinExistence type="predicted"/>
<dbReference type="EMBL" id="VUOB01000022">
    <property type="protein sequence ID" value="KAA2262466.1"/>
    <property type="molecule type" value="Genomic_DNA"/>
</dbReference>
<name>A0A5B2XGY5_9PSEU</name>
<dbReference type="AlphaFoldDB" id="A0A5B2XGY5"/>
<keyword evidence="4" id="KW-1185">Reference proteome</keyword>
<keyword evidence="2" id="KW-0812">Transmembrane</keyword>
<evidence type="ECO:0000256" key="1">
    <source>
        <dbReference type="SAM" id="MobiDB-lite"/>
    </source>
</evidence>
<dbReference type="InterPro" id="IPR049790">
    <property type="entry name" value="Rv3655c/TadE"/>
</dbReference>
<gene>
    <name evidence="3" type="ORF">F0L68_13420</name>
</gene>
<accession>A0A5B2XGY5</accession>
<reference evidence="3 4" key="2">
    <citation type="submission" date="2019-09" db="EMBL/GenBank/DDBJ databases">
        <authorList>
            <person name="Jin C."/>
        </authorList>
    </citation>
    <scope>NUCLEOTIDE SEQUENCE [LARGE SCALE GENOMIC DNA]</scope>
    <source>
        <strain evidence="3 4">AN110305</strain>
    </source>
</reference>
<feature type="region of interest" description="Disordered" evidence="1">
    <location>
        <begin position="1"/>
        <end position="21"/>
    </location>
</feature>
<keyword evidence="2" id="KW-0472">Membrane</keyword>